<proteinExistence type="predicted"/>
<evidence type="ECO:0000313" key="8">
    <source>
        <dbReference type="EMBL" id="CAE0244832.1"/>
    </source>
</evidence>
<dbReference type="GO" id="GO:0016020">
    <property type="term" value="C:membrane"/>
    <property type="evidence" value="ECO:0007669"/>
    <property type="project" value="UniProtKB-SubCell"/>
</dbReference>
<dbReference type="GO" id="GO:0055088">
    <property type="term" value="P:lipid homeostasis"/>
    <property type="evidence" value="ECO:0007669"/>
    <property type="project" value="TreeGrafter"/>
</dbReference>
<gene>
    <name evidence="8" type="ORF">PBIL07802_LOCUS7010</name>
</gene>
<name>A0A7S3G554_9EUKA</name>
<dbReference type="SMART" id="SM00724">
    <property type="entry name" value="TLC"/>
    <property type="match status" value="1"/>
</dbReference>
<dbReference type="InterPro" id="IPR050846">
    <property type="entry name" value="TLCD"/>
</dbReference>
<reference evidence="8" key="1">
    <citation type="submission" date="2021-01" db="EMBL/GenBank/DDBJ databases">
        <authorList>
            <person name="Corre E."/>
            <person name="Pelletier E."/>
            <person name="Niang G."/>
            <person name="Scheremetjew M."/>
            <person name="Finn R."/>
            <person name="Kale V."/>
            <person name="Holt S."/>
            <person name="Cochrane G."/>
            <person name="Meng A."/>
            <person name="Brown T."/>
            <person name="Cohen L."/>
        </authorList>
    </citation>
    <scope>NUCLEOTIDE SEQUENCE</scope>
    <source>
        <strain evidence="8">NIES-2562</strain>
    </source>
</reference>
<dbReference type="InterPro" id="IPR006634">
    <property type="entry name" value="TLC-dom"/>
</dbReference>
<feature type="transmembrane region" description="Helical" evidence="6">
    <location>
        <begin position="194"/>
        <end position="220"/>
    </location>
</feature>
<feature type="transmembrane region" description="Helical" evidence="6">
    <location>
        <begin position="232"/>
        <end position="253"/>
    </location>
</feature>
<feature type="domain" description="TLC" evidence="7">
    <location>
        <begin position="65"/>
        <end position="265"/>
    </location>
</feature>
<evidence type="ECO:0000256" key="4">
    <source>
        <dbReference type="ARBA" id="ARBA00023136"/>
    </source>
</evidence>
<dbReference type="Pfam" id="PF03798">
    <property type="entry name" value="TRAM_LAG1_CLN8"/>
    <property type="match status" value="1"/>
</dbReference>
<accession>A0A7S3G554</accession>
<evidence type="ECO:0000256" key="3">
    <source>
        <dbReference type="ARBA" id="ARBA00022989"/>
    </source>
</evidence>
<dbReference type="PANTHER" id="PTHR13439">
    <property type="entry name" value="CT120 PROTEIN"/>
    <property type="match status" value="1"/>
</dbReference>
<dbReference type="GO" id="GO:0005783">
    <property type="term" value="C:endoplasmic reticulum"/>
    <property type="evidence" value="ECO:0007669"/>
    <property type="project" value="TreeGrafter"/>
</dbReference>
<protein>
    <recommendedName>
        <fullName evidence="7">TLC domain-containing protein</fullName>
    </recommendedName>
</protein>
<keyword evidence="4 5" id="KW-0472">Membrane</keyword>
<evidence type="ECO:0000259" key="7">
    <source>
        <dbReference type="PROSITE" id="PS50922"/>
    </source>
</evidence>
<dbReference type="PROSITE" id="PS50922">
    <property type="entry name" value="TLC"/>
    <property type="match status" value="1"/>
</dbReference>
<comment type="subcellular location">
    <subcellularLocation>
        <location evidence="1">Membrane</location>
        <topology evidence="1">Multi-pass membrane protein</topology>
    </subcellularLocation>
</comment>
<evidence type="ECO:0000256" key="6">
    <source>
        <dbReference type="SAM" id="Phobius"/>
    </source>
</evidence>
<dbReference type="EMBL" id="HBIB01010886">
    <property type="protein sequence ID" value="CAE0244832.1"/>
    <property type="molecule type" value="Transcribed_RNA"/>
</dbReference>
<evidence type="ECO:0000256" key="1">
    <source>
        <dbReference type="ARBA" id="ARBA00004141"/>
    </source>
</evidence>
<organism evidence="8">
    <name type="scientific">Palpitomonas bilix</name>
    <dbReference type="NCBI Taxonomy" id="652834"/>
    <lineage>
        <taxon>Eukaryota</taxon>
        <taxon>Eukaryota incertae sedis</taxon>
    </lineage>
</organism>
<feature type="transmembrane region" description="Helical" evidence="6">
    <location>
        <begin position="104"/>
        <end position="129"/>
    </location>
</feature>
<keyword evidence="2 5" id="KW-0812">Transmembrane</keyword>
<evidence type="ECO:0000256" key="5">
    <source>
        <dbReference type="PROSITE-ProRule" id="PRU00205"/>
    </source>
</evidence>
<sequence>MEWMRTPEVSGLPVYFLGQYEVDLNWVASHPLEGIFTCAMVFQVIHRLTYFVSHLFPSFVKLKEAEKSDWSTRVGSNVHAAIAVFLAGRELLTNKEMNEDFFHVSPWAIITIIIMTGYFVNDMIIVLYWNKAWGDFLPMVLHHAVGITLFPLLIWYRCAFALYCYAAITESTTPFINARWYLSSMGYKNSIVYTINGLLIALSWFIVRILGVVYMFFVAYNTYWNDLWSLPLPLSLYICFGYGVAGFLNVLWFSKIMKGVMKVLSKQKPIEKKD</sequence>
<dbReference type="AlphaFoldDB" id="A0A7S3G554"/>
<dbReference type="PANTHER" id="PTHR13439:SF0">
    <property type="entry name" value="TOPOISOMERASE I DAMAGE AFFECTED PROTEIN 4"/>
    <property type="match status" value="1"/>
</dbReference>
<keyword evidence="3 6" id="KW-1133">Transmembrane helix</keyword>
<evidence type="ECO:0000256" key="2">
    <source>
        <dbReference type="ARBA" id="ARBA00022692"/>
    </source>
</evidence>